<proteinExistence type="predicted"/>
<reference evidence="1 2" key="1">
    <citation type="journal article" date="2017" name="Curr. Biol.">
        <title>Genome architecture and evolution of a unichromosomal asexual nematode.</title>
        <authorList>
            <person name="Fradin H."/>
            <person name="Zegar C."/>
            <person name="Gutwein M."/>
            <person name="Lucas J."/>
            <person name="Kovtun M."/>
            <person name="Corcoran D."/>
            <person name="Baugh L.R."/>
            <person name="Kiontke K."/>
            <person name="Gunsalus K."/>
            <person name="Fitch D.H."/>
            <person name="Piano F."/>
        </authorList>
    </citation>
    <scope>NUCLEOTIDE SEQUENCE [LARGE SCALE GENOMIC DNA]</scope>
    <source>
        <strain evidence="1">PF1309</strain>
    </source>
</reference>
<dbReference type="EMBL" id="LIAE01009183">
    <property type="protein sequence ID" value="PAV70865.1"/>
    <property type="molecule type" value="Genomic_DNA"/>
</dbReference>
<organism evidence="1 2">
    <name type="scientific">Diploscapter pachys</name>
    <dbReference type="NCBI Taxonomy" id="2018661"/>
    <lineage>
        <taxon>Eukaryota</taxon>
        <taxon>Metazoa</taxon>
        <taxon>Ecdysozoa</taxon>
        <taxon>Nematoda</taxon>
        <taxon>Chromadorea</taxon>
        <taxon>Rhabditida</taxon>
        <taxon>Rhabditina</taxon>
        <taxon>Rhabditomorpha</taxon>
        <taxon>Rhabditoidea</taxon>
        <taxon>Rhabditidae</taxon>
        <taxon>Diploscapter</taxon>
    </lineage>
</organism>
<name>A0A2A2KAA6_9BILA</name>
<dbReference type="AlphaFoldDB" id="A0A2A2KAA6"/>
<gene>
    <name evidence="1" type="ORF">WR25_13218</name>
</gene>
<comment type="caution">
    <text evidence="1">The sequence shown here is derived from an EMBL/GenBank/DDBJ whole genome shotgun (WGS) entry which is preliminary data.</text>
</comment>
<evidence type="ECO:0000313" key="1">
    <source>
        <dbReference type="EMBL" id="PAV70865.1"/>
    </source>
</evidence>
<protein>
    <submittedName>
        <fullName evidence="1">Uncharacterized protein</fullName>
    </submittedName>
</protein>
<evidence type="ECO:0000313" key="2">
    <source>
        <dbReference type="Proteomes" id="UP000218231"/>
    </source>
</evidence>
<sequence length="231" mass="25448">MDIGRVACAVRVARHDSLHDRAVLRRQRLECARHGVDLFAALRDAGVQQPEQAGHDMRQHCVARGMRDGEVEGGIGVRLRRNVARAVQLLHRVEAAADTVLVHRIGAPGGMIGGGAVQRLADLEDVMAVARIGLDQWGQRFGDHLLGPLRRGLGQDRPGTRTDDDPPLCRQPVHRLAQNVARYPQRLGQRSFGGQARAGQQFTLGDQRLDRGFRPVGYAGWHAHGIIHGRR</sequence>
<keyword evidence="2" id="KW-1185">Reference proteome</keyword>
<dbReference type="Proteomes" id="UP000218231">
    <property type="component" value="Unassembled WGS sequence"/>
</dbReference>
<accession>A0A2A2KAA6</accession>